<evidence type="ECO:0000313" key="4">
    <source>
        <dbReference type="Proteomes" id="UP000636800"/>
    </source>
</evidence>
<keyword evidence="4" id="KW-1185">Reference proteome</keyword>
<proteinExistence type="predicted"/>
<dbReference type="Proteomes" id="UP000636800">
    <property type="component" value="Unassembled WGS sequence"/>
</dbReference>
<evidence type="ECO:0000313" key="3">
    <source>
        <dbReference type="EMBL" id="KAG0445898.1"/>
    </source>
</evidence>
<feature type="region of interest" description="Disordered" evidence="1">
    <location>
        <begin position="209"/>
        <end position="240"/>
    </location>
</feature>
<dbReference type="EMBL" id="JADCNM010000638">
    <property type="protein sequence ID" value="KAG0445885.1"/>
    <property type="molecule type" value="Genomic_DNA"/>
</dbReference>
<accession>A0A835U1Y9</accession>
<feature type="compositionally biased region" description="Basic and acidic residues" evidence="1">
    <location>
        <begin position="213"/>
        <end position="231"/>
    </location>
</feature>
<comment type="caution">
    <text evidence="3">The sequence shown here is derived from an EMBL/GenBank/DDBJ whole genome shotgun (WGS) entry which is preliminary data.</text>
</comment>
<evidence type="ECO:0000313" key="5">
    <source>
        <dbReference type="Proteomes" id="UP000639772"/>
    </source>
</evidence>
<dbReference type="Proteomes" id="UP000639772">
    <property type="component" value="Unassembled WGS sequence"/>
</dbReference>
<dbReference type="AlphaFoldDB" id="A0A835U1Y9"/>
<feature type="non-terminal residue" evidence="3">
    <location>
        <position position="1"/>
    </location>
</feature>
<evidence type="ECO:0000313" key="2">
    <source>
        <dbReference type="EMBL" id="KAG0445885.1"/>
    </source>
</evidence>
<sequence length="240" mass="26060">MGSPSYLKRRRENGIVAVVGHGKAQGGGYMNLLTFRAHQSNRTPARRWRKKGGGRTEPYSVVLATAGVPPSPGSPALNGATTVPYKPCQRCRRPAFPPGAAPGVLPAVRHNPDITLPATRTAAARCNDATATAATAATAQQQLQQQRTMMIRNGRSRIPSHDGLPLSIEQMYDAATVKESLLDTIALVMRMPIVARSCRKKVTLETRTIPSNHHADEREREMTPGKLRDRVGPTSALFLR</sequence>
<dbReference type="EMBL" id="JADCNL010000637">
    <property type="protein sequence ID" value="KAG0445898.1"/>
    <property type="molecule type" value="Genomic_DNA"/>
</dbReference>
<name>A0A835U1Y9_VANPL</name>
<reference evidence="4 5" key="1">
    <citation type="journal article" date="2020" name="Nat. Food">
        <title>A phased Vanilla planifolia genome enables genetic improvement of flavour and production.</title>
        <authorList>
            <person name="Hasing T."/>
            <person name="Tang H."/>
            <person name="Brym M."/>
            <person name="Khazi F."/>
            <person name="Huang T."/>
            <person name="Chambers A.H."/>
        </authorList>
    </citation>
    <scope>NUCLEOTIDE SEQUENCE [LARGE SCALE GENOMIC DNA]</scope>
    <source>
        <tissue evidence="3">Leaf</tissue>
    </source>
</reference>
<protein>
    <submittedName>
        <fullName evidence="3">Uncharacterized protein</fullName>
    </submittedName>
</protein>
<evidence type="ECO:0000256" key="1">
    <source>
        <dbReference type="SAM" id="MobiDB-lite"/>
    </source>
</evidence>
<gene>
    <name evidence="3" type="ORF">HPP92_029099</name>
    <name evidence="2" type="ORF">HPP92_029110</name>
</gene>
<organism evidence="3 4">
    <name type="scientific">Vanilla planifolia</name>
    <name type="common">Vanilla</name>
    <dbReference type="NCBI Taxonomy" id="51239"/>
    <lineage>
        <taxon>Eukaryota</taxon>
        <taxon>Viridiplantae</taxon>
        <taxon>Streptophyta</taxon>
        <taxon>Embryophyta</taxon>
        <taxon>Tracheophyta</taxon>
        <taxon>Spermatophyta</taxon>
        <taxon>Magnoliopsida</taxon>
        <taxon>Liliopsida</taxon>
        <taxon>Asparagales</taxon>
        <taxon>Orchidaceae</taxon>
        <taxon>Vanilloideae</taxon>
        <taxon>Vanilleae</taxon>
        <taxon>Vanilla</taxon>
    </lineage>
</organism>